<comment type="similarity">
    <text evidence="2">Belongs to the COG1 family.</text>
</comment>
<dbReference type="Proteomes" id="UP000193922">
    <property type="component" value="Unassembled WGS sequence"/>
</dbReference>
<gene>
    <name evidence="9" type="ORF">DL89DRAFT_139299</name>
</gene>
<comment type="subcellular location">
    <subcellularLocation>
        <location evidence="1">Golgi apparatus membrane</location>
        <topology evidence="1">Peripheral membrane protein</topology>
    </subcellularLocation>
</comment>
<dbReference type="PANTHER" id="PTHR31658">
    <property type="entry name" value="CONSERVED OLIGOMERIC GOLGI COMPLEX SUBUNIT 1"/>
    <property type="match status" value="1"/>
</dbReference>
<proteinExistence type="inferred from homology"/>
<keyword evidence="8" id="KW-1133">Transmembrane helix</keyword>
<evidence type="ECO:0000256" key="1">
    <source>
        <dbReference type="ARBA" id="ARBA00004395"/>
    </source>
</evidence>
<dbReference type="Pfam" id="PF08700">
    <property type="entry name" value="VPS51_Exo84_N"/>
    <property type="match status" value="1"/>
</dbReference>
<comment type="caution">
    <text evidence="9">The sequence shown here is derived from an EMBL/GenBank/DDBJ whole genome shotgun (WGS) entry which is preliminary data.</text>
</comment>
<keyword evidence="6" id="KW-0333">Golgi apparatus</keyword>
<dbReference type="RefSeq" id="XP_040744303.1">
    <property type="nucleotide sequence ID" value="XM_040883411.1"/>
</dbReference>
<dbReference type="GO" id="GO:0017119">
    <property type="term" value="C:Golgi transport complex"/>
    <property type="evidence" value="ECO:0007669"/>
    <property type="project" value="InterPro"/>
</dbReference>
<accession>A0A1Y1WC40</accession>
<evidence type="ECO:0000256" key="8">
    <source>
        <dbReference type="SAM" id="Phobius"/>
    </source>
</evidence>
<keyword evidence="4" id="KW-0813">Transport</keyword>
<dbReference type="PANTHER" id="PTHR31658:SF0">
    <property type="entry name" value="CONSERVED OLIGOMERIC GOLGI COMPLEX SUBUNIT 1"/>
    <property type="match status" value="1"/>
</dbReference>
<keyword evidence="5" id="KW-0653">Protein transport</keyword>
<dbReference type="EMBL" id="MCFD01000005">
    <property type="protein sequence ID" value="ORX70724.1"/>
    <property type="molecule type" value="Genomic_DNA"/>
</dbReference>
<evidence type="ECO:0000256" key="2">
    <source>
        <dbReference type="ARBA" id="ARBA00006653"/>
    </source>
</evidence>
<reference evidence="9 10" key="1">
    <citation type="submission" date="2016-07" db="EMBL/GenBank/DDBJ databases">
        <title>Pervasive Adenine N6-methylation of Active Genes in Fungi.</title>
        <authorList>
            <consortium name="DOE Joint Genome Institute"/>
            <person name="Mondo S.J."/>
            <person name="Dannebaum R.O."/>
            <person name="Kuo R.C."/>
            <person name="Labutti K."/>
            <person name="Haridas S."/>
            <person name="Kuo A."/>
            <person name="Salamov A."/>
            <person name="Ahrendt S.R."/>
            <person name="Lipzen A."/>
            <person name="Sullivan W."/>
            <person name="Andreopoulos W.B."/>
            <person name="Clum A."/>
            <person name="Lindquist E."/>
            <person name="Daum C."/>
            <person name="Ramamoorthy G.K."/>
            <person name="Gryganskyi A."/>
            <person name="Culley D."/>
            <person name="Magnuson J.K."/>
            <person name="James T.Y."/>
            <person name="O'Malley M.A."/>
            <person name="Stajich J.E."/>
            <person name="Spatafora J.W."/>
            <person name="Visel A."/>
            <person name="Grigoriev I.V."/>
        </authorList>
    </citation>
    <scope>NUCLEOTIDE SEQUENCE [LARGE SCALE GENOMIC DNA]</scope>
    <source>
        <strain evidence="9 10">ATCC 12442</strain>
    </source>
</reference>
<dbReference type="GO" id="GO:0015031">
    <property type="term" value="P:protein transport"/>
    <property type="evidence" value="ECO:0007669"/>
    <property type="project" value="UniProtKB-KW"/>
</dbReference>
<organism evidence="9 10">
    <name type="scientific">Linderina pennispora</name>
    <dbReference type="NCBI Taxonomy" id="61395"/>
    <lineage>
        <taxon>Eukaryota</taxon>
        <taxon>Fungi</taxon>
        <taxon>Fungi incertae sedis</taxon>
        <taxon>Zoopagomycota</taxon>
        <taxon>Kickxellomycotina</taxon>
        <taxon>Kickxellomycetes</taxon>
        <taxon>Kickxellales</taxon>
        <taxon>Kickxellaceae</taxon>
        <taxon>Linderina</taxon>
    </lineage>
</organism>
<evidence type="ECO:0000256" key="4">
    <source>
        <dbReference type="ARBA" id="ARBA00022448"/>
    </source>
</evidence>
<keyword evidence="10" id="KW-1185">Reference proteome</keyword>
<dbReference type="GO" id="GO:0000139">
    <property type="term" value="C:Golgi membrane"/>
    <property type="evidence" value="ECO:0007669"/>
    <property type="project" value="UniProtKB-SubCell"/>
</dbReference>
<feature type="transmembrane region" description="Helical" evidence="8">
    <location>
        <begin position="127"/>
        <end position="152"/>
    </location>
</feature>
<evidence type="ECO:0000256" key="6">
    <source>
        <dbReference type="ARBA" id="ARBA00023034"/>
    </source>
</evidence>
<evidence type="ECO:0000256" key="7">
    <source>
        <dbReference type="ARBA" id="ARBA00023136"/>
    </source>
</evidence>
<dbReference type="GeneID" id="63800059"/>
<evidence type="ECO:0000256" key="5">
    <source>
        <dbReference type="ARBA" id="ARBA00022927"/>
    </source>
</evidence>
<protein>
    <recommendedName>
        <fullName evidence="3">Conserved oligomeric Golgi complex subunit 1</fullName>
    </recommendedName>
</protein>
<dbReference type="GO" id="GO:0006891">
    <property type="term" value="P:intra-Golgi vesicle-mediated transport"/>
    <property type="evidence" value="ECO:0007669"/>
    <property type="project" value="InterPro"/>
</dbReference>
<evidence type="ECO:0000313" key="9">
    <source>
        <dbReference type="EMBL" id="ORX70724.1"/>
    </source>
</evidence>
<dbReference type="InterPro" id="IPR033370">
    <property type="entry name" value="COG1"/>
</dbReference>
<dbReference type="OrthoDB" id="46189at2759"/>
<sequence length="356" mass="39700">MGSIRRERGLVRVFRIMPPGASCGTGTLKAIEARQRKQVLGGRPRTLGESQNAKAWRAEQARYTPAQMAARAAERRLRDERWCGEAMAGVVDETKPSSDDDDVVFVGSTMAAPSEPDCDIRFRVTSAILFLLFSIVFFCICSIYSKFIMSWLQRGLFGRKRSESTPKEEAAKSNAKPEHDEAVELVDAGPMPTDEDLQNIDSLFARMSVVEMRKYEQNLQAHIENTRRQMRKVAGEHYPDLINAADSVVAMDTSSANISKKISDLKGMLGEAKGAAVELPSGAAQEKPALREPQEELKSKMYSIAAQVKVLVDTPEQIWKALESKRFLQASLLFMIAREIHERLSEQSKAEFGGQR</sequence>
<keyword evidence="7 8" id="KW-0472">Membrane</keyword>
<name>A0A1Y1WC40_9FUNG</name>
<dbReference type="STRING" id="61395.A0A1Y1WC40"/>
<dbReference type="AlphaFoldDB" id="A0A1Y1WC40"/>
<evidence type="ECO:0000313" key="10">
    <source>
        <dbReference type="Proteomes" id="UP000193922"/>
    </source>
</evidence>
<evidence type="ECO:0000256" key="3">
    <source>
        <dbReference type="ARBA" id="ARBA00020978"/>
    </source>
</evidence>
<keyword evidence="8" id="KW-0812">Transmembrane</keyword>